<evidence type="ECO:0000313" key="2">
    <source>
        <dbReference type="EMBL" id="SMO95558.1"/>
    </source>
</evidence>
<feature type="compositionally biased region" description="Low complexity" evidence="1">
    <location>
        <begin position="177"/>
        <end position="260"/>
    </location>
</feature>
<name>A0A521FH62_9ACTN</name>
<dbReference type="Proteomes" id="UP000317484">
    <property type="component" value="Unassembled WGS sequence"/>
</dbReference>
<proteinExistence type="predicted"/>
<organism evidence="2 3">
    <name type="scientific">Geodermatophilus aquaeductus</name>
    <dbReference type="NCBI Taxonomy" id="1564161"/>
    <lineage>
        <taxon>Bacteria</taxon>
        <taxon>Bacillati</taxon>
        <taxon>Actinomycetota</taxon>
        <taxon>Actinomycetes</taxon>
        <taxon>Geodermatophilales</taxon>
        <taxon>Geodermatophilaceae</taxon>
        <taxon>Geodermatophilus</taxon>
    </lineage>
</organism>
<sequence length="545" mass="55904">MLGTTAIASALPTSGTASSTLNRSDNPVLATGAAGYSVQEGGTGMTRVAVTDHVAARYALRVTSTASTTRVRAPIEPVTPGQAWTFAADVKASAPGARAHVTVSWYDAAGAFTGWTGGTAVPVGSTNWTRVQATLPVPAGAARGQTVVNVLSTATNATVHVTQHDVRPPAAGAPVGTTSPSASPSPTSTPAPSSTQSPTPAPTSSSGATSSPSTTSSPTRTPSPSATPSTTTSQTATPAPTASATTTASAGTTAPATSGALTNRGAQPASIVYGNPADSRTSAYAHPGGLVVAGRDNYQDQVFKNVSAAGGHVLVYMDAVIDNPQGRYHQLLNSSSACGAATSRWPGNHQANQWGYLNDFRVGSVLQSKLECVLETMVRENPHMAGFFADDLGSRSWFPDLNWGAFPDKQAYRDGAIALSQTFRRVADRHGLIVIVNGTWSANDGGGYPNASQHGNALADGGFVEHHDGQIAFFGPYGCAAQWADQSAVTRGTAFMYAVTTSRAGRDEYANSGCYAYVNEQSASSYGYAPPWGTFHATGLPTRVG</sequence>
<protein>
    <recommendedName>
        <fullName evidence="4">Carbohydrate binding domain-containing protein</fullName>
    </recommendedName>
</protein>
<feature type="region of interest" description="Disordered" evidence="1">
    <location>
        <begin position="161"/>
        <end position="263"/>
    </location>
</feature>
<gene>
    <name evidence="2" type="ORF">SAMN06273567_1094</name>
</gene>
<evidence type="ECO:0000313" key="3">
    <source>
        <dbReference type="Proteomes" id="UP000317484"/>
    </source>
</evidence>
<dbReference type="AlphaFoldDB" id="A0A521FH62"/>
<keyword evidence="3" id="KW-1185">Reference proteome</keyword>
<dbReference type="Gene3D" id="2.60.120.260">
    <property type="entry name" value="Galactose-binding domain-like"/>
    <property type="match status" value="1"/>
</dbReference>
<evidence type="ECO:0000256" key="1">
    <source>
        <dbReference type="SAM" id="MobiDB-lite"/>
    </source>
</evidence>
<reference evidence="2 3" key="1">
    <citation type="submission" date="2017-05" db="EMBL/GenBank/DDBJ databases">
        <authorList>
            <person name="Varghese N."/>
            <person name="Submissions S."/>
        </authorList>
    </citation>
    <scope>NUCLEOTIDE SEQUENCE [LARGE SCALE GENOMIC DNA]</scope>
    <source>
        <strain evidence="2 3">DSM 46834</strain>
    </source>
</reference>
<dbReference type="RefSeq" id="WP_142460098.1">
    <property type="nucleotide sequence ID" value="NZ_FXTJ01000009.1"/>
</dbReference>
<dbReference type="EMBL" id="FXTJ01000009">
    <property type="protein sequence ID" value="SMO95558.1"/>
    <property type="molecule type" value="Genomic_DNA"/>
</dbReference>
<evidence type="ECO:0008006" key="4">
    <source>
        <dbReference type="Google" id="ProtNLM"/>
    </source>
</evidence>
<accession>A0A521FH62</accession>